<organism evidence="3 4">
    <name type="scientific">Candidatus Schekmanbacteria bacterium GWA2_38_11</name>
    <dbReference type="NCBI Taxonomy" id="1817876"/>
    <lineage>
        <taxon>Bacteria</taxon>
        <taxon>Candidatus Schekmaniibacteriota</taxon>
    </lineage>
</organism>
<dbReference type="Gene3D" id="3.40.47.10">
    <property type="match status" value="1"/>
</dbReference>
<dbReference type="InterPro" id="IPR055140">
    <property type="entry name" value="Thiolase_C_2"/>
</dbReference>
<evidence type="ECO:0000259" key="2">
    <source>
        <dbReference type="Pfam" id="PF22691"/>
    </source>
</evidence>
<dbReference type="AlphaFoldDB" id="A0A1F7RBQ6"/>
<feature type="domain" description="Thiolase C-terminal" evidence="2">
    <location>
        <begin position="241"/>
        <end position="386"/>
    </location>
</feature>
<dbReference type="GO" id="GO:0016747">
    <property type="term" value="F:acyltransferase activity, transferring groups other than amino-acyl groups"/>
    <property type="evidence" value="ECO:0007669"/>
    <property type="project" value="InterPro"/>
</dbReference>
<dbReference type="Pfam" id="PF22691">
    <property type="entry name" value="Thiolase_C_1"/>
    <property type="match status" value="1"/>
</dbReference>
<dbReference type="CDD" id="cd00829">
    <property type="entry name" value="SCP-x_thiolase"/>
    <property type="match status" value="1"/>
</dbReference>
<feature type="domain" description="Thiolase N-terminal" evidence="1">
    <location>
        <begin position="5"/>
        <end position="224"/>
    </location>
</feature>
<reference evidence="3 4" key="1">
    <citation type="journal article" date="2016" name="Nat. Commun.">
        <title>Thousands of microbial genomes shed light on interconnected biogeochemical processes in an aquifer system.</title>
        <authorList>
            <person name="Anantharaman K."/>
            <person name="Brown C.T."/>
            <person name="Hug L.A."/>
            <person name="Sharon I."/>
            <person name="Castelle C.J."/>
            <person name="Probst A.J."/>
            <person name="Thomas B.C."/>
            <person name="Singh A."/>
            <person name="Wilkins M.J."/>
            <person name="Karaoz U."/>
            <person name="Brodie E.L."/>
            <person name="Williams K.H."/>
            <person name="Hubbard S.S."/>
            <person name="Banfield J.F."/>
        </authorList>
    </citation>
    <scope>NUCLEOTIDE SEQUENCE [LARGE SCALE GENOMIC DNA]</scope>
</reference>
<sequence length="388" mass="41172">MRKVSIIGVGQTRYGNLKDETLRDLIAEAGCKAIKEANIKRKEIQAFYLGNYDAVSFIKQNHLAPYGAGAIGLKDIPCIHVEGACSSGALAIREGIIAIGAGLYDIVLVVGAEKMNSLSTEDVTEILAQAGDYETELLAGATFPSIFGMIARRHMYQYGTKREHLAAVAVKNHSNGAKNPDAHIQKKVTFETVMECDRMVADPLTVYDCSLISDGASAVVLCATELVSNFCKKTIEILSIGQASDSFSMHLKDDITTFDATVKAANQAYKIAGLKPSDIDVAEVHDCFTIAEIIAIEDLGFVKKGEGGESSFSGLTSLTGEIPVNPSGGLKSKGHPVGATGVGQIVEIVRQLRDEAGLRQIKGAEIGLAHNFGGSGATAIVTILRRAN</sequence>
<dbReference type="PANTHER" id="PTHR42870">
    <property type="entry name" value="ACETYL-COA C-ACETYLTRANSFERASE"/>
    <property type="match status" value="1"/>
</dbReference>
<accession>A0A1F7RBQ6</accession>
<comment type="caution">
    <text evidence="3">The sequence shown here is derived from an EMBL/GenBank/DDBJ whole genome shotgun (WGS) entry which is preliminary data.</text>
</comment>
<dbReference type="SUPFAM" id="SSF53901">
    <property type="entry name" value="Thiolase-like"/>
    <property type="match status" value="1"/>
</dbReference>
<gene>
    <name evidence="3" type="ORF">A2042_04095</name>
</gene>
<dbReference type="Pfam" id="PF00108">
    <property type="entry name" value="Thiolase_N"/>
    <property type="match status" value="1"/>
</dbReference>
<dbReference type="InterPro" id="IPR016039">
    <property type="entry name" value="Thiolase-like"/>
</dbReference>
<dbReference type="InterPro" id="IPR002155">
    <property type="entry name" value="Thiolase"/>
</dbReference>
<proteinExistence type="predicted"/>
<evidence type="ECO:0000259" key="1">
    <source>
        <dbReference type="Pfam" id="PF00108"/>
    </source>
</evidence>
<dbReference type="Proteomes" id="UP000178526">
    <property type="component" value="Unassembled WGS sequence"/>
</dbReference>
<dbReference type="NCBIfam" id="NF004720">
    <property type="entry name" value="PRK06064.1"/>
    <property type="match status" value="1"/>
</dbReference>
<keyword evidence="3" id="KW-0808">Transferase</keyword>
<dbReference type="EMBL" id="MGDB01000142">
    <property type="protein sequence ID" value="OGL38658.1"/>
    <property type="molecule type" value="Genomic_DNA"/>
</dbReference>
<evidence type="ECO:0000313" key="4">
    <source>
        <dbReference type="Proteomes" id="UP000178526"/>
    </source>
</evidence>
<dbReference type="PIRSF" id="PIRSF000429">
    <property type="entry name" value="Ac-CoA_Ac_transf"/>
    <property type="match status" value="1"/>
</dbReference>
<dbReference type="PANTHER" id="PTHR42870:SF6">
    <property type="entry name" value="ACETYL-COA C-ACYLTRANSFERASE"/>
    <property type="match status" value="1"/>
</dbReference>
<evidence type="ECO:0000313" key="3">
    <source>
        <dbReference type="EMBL" id="OGL38658.1"/>
    </source>
</evidence>
<name>A0A1F7RBQ6_9BACT</name>
<dbReference type="InterPro" id="IPR020616">
    <property type="entry name" value="Thiolase_N"/>
</dbReference>
<protein>
    <submittedName>
        <fullName evidence="3">Acetyl-CoA acetyltransferase</fullName>
    </submittedName>
</protein>